<dbReference type="GO" id="GO:0043190">
    <property type="term" value="C:ATP-binding cassette (ABC) transporter complex"/>
    <property type="evidence" value="ECO:0007669"/>
    <property type="project" value="InterPro"/>
</dbReference>
<feature type="transmembrane region" description="Helical" evidence="8">
    <location>
        <begin position="315"/>
        <end position="333"/>
    </location>
</feature>
<evidence type="ECO:0000256" key="5">
    <source>
        <dbReference type="ARBA" id="ARBA00022692"/>
    </source>
</evidence>
<keyword evidence="7 8" id="KW-0472">Membrane</keyword>
<evidence type="ECO:0000256" key="7">
    <source>
        <dbReference type="ARBA" id="ARBA00023136"/>
    </source>
</evidence>
<feature type="transmembrane region" description="Helical" evidence="8">
    <location>
        <begin position="204"/>
        <end position="229"/>
    </location>
</feature>
<dbReference type="AlphaFoldDB" id="A0A1T4P0F3"/>
<comment type="similarity">
    <text evidence="2">Belongs to the binding-protein-dependent transport system permease family. HisMQ subfamily.</text>
</comment>
<feature type="domain" description="ABC transmembrane type-1" evidence="9">
    <location>
        <begin position="169"/>
        <end position="364"/>
    </location>
</feature>
<dbReference type="InterPro" id="IPR043429">
    <property type="entry name" value="ArtM/GltK/GlnP/TcyL/YhdX-like"/>
</dbReference>
<gene>
    <name evidence="10" type="ORF">SAMN02745126_02550</name>
</gene>
<evidence type="ECO:0000259" key="9">
    <source>
        <dbReference type="PROSITE" id="PS50928"/>
    </source>
</evidence>
<feature type="transmembrane region" description="Helical" evidence="8">
    <location>
        <begin position="110"/>
        <end position="129"/>
    </location>
</feature>
<evidence type="ECO:0000256" key="3">
    <source>
        <dbReference type="ARBA" id="ARBA00022448"/>
    </source>
</evidence>
<dbReference type="InterPro" id="IPR035906">
    <property type="entry name" value="MetI-like_sf"/>
</dbReference>
<dbReference type="SUPFAM" id="SSF161098">
    <property type="entry name" value="MetI-like"/>
    <property type="match status" value="1"/>
</dbReference>
<keyword evidence="3 8" id="KW-0813">Transport</keyword>
<keyword evidence="6 8" id="KW-1133">Transmembrane helix</keyword>
<proteinExistence type="inferred from homology"/>
<dbReference type="EMBL" id="FUWJ01000002">
    <property type="protein sequence ID" value="SJZ84963.1"/>
    <property type="molecule type" value="Genomic_DNA"/>
</dbReference>
<dbReference type="NCBIfam" id="TIGR01726">
    <property type="entry name" value="HEQRo_perm_3TM"/>
    <property type="match status" value="1"/>
</dbReference>
<evidence type="ECO:0000256" key="6">
    <source>
        <dbReference type="ARBA" id="ARBA00022989"/>
    </source>
</evidence>
<dbReference type="OrthoDB" id="9771188at2"/>
<keyword evidence="11" id="KW-1185">Reference proteome</keyword>
<dbReference type="Gene3D" id="1.10.3720.10">
    <property type="entry name" value="MetI-like"/>
    <property type="match status" value="1"/>
</dbReference>
<keyword evidence="5 8" id="KW-0812">Transmembrane</keyword>
<dbReference type="InterPro" id="IPR000515">
    <property type="entry name" value="MetI-like"/>
</dbReference>
<feature type="transmembrane region" description="Helical" evidence="8">
    <location>
        <begin position="30"/>
        <end position="48"/>
    </location>
</feature>
<evidence type="ECO:0000313" key="11">
    <source>
        <dbReference type="Proteomes" id="UP000190092"/>
    </source>
</evidence>
<sequence>MILEALADRQPPPSSSAAARRTFAWIRANLFKSLWSSLVTLALAYLLLKLGLEFVGWSLVDSVWSVGTDTAGKLDPSACRAARGVGACWAVIGDKYRLILFGRYPIAEQWRAAMVVLLFVGLFALSALPRFWRRELLLLWSAALIAIAVLMSGGVLGLAPVPREQWGGLPLTLILATMGLVFAFPLAVLVALGRQSRMLPAVRILCVLYVELIRGVPLISLLFMASMLMPLFLPMAIVPDNLLRAELAIVLFAGAYLAEAVRGGLQALPKQQYEAAASLGLTYWQSRRLVVLPQALRLVIPPLANTFISFFKDTSLVLVIGMFDLLSSSAIALADPVWQGYGVEVYVMTGLIYFCFCFSMARYSKFLERKFGRPIASR</sequence>
<dbReference type="PROSITE" id="PS50928">
    <property type="entry name" value="ABC_TM1"/>
    <property type="match status" value="1"/>
</dbReference>
<comment type="subcellular location">
    <subcellularLocation>
        <location evidence="1">Cell inner membrane</location>
        <topology evidence="1">Multi-pass membrane protein</topology>
    </subcellularLocation>
    <subcellularLocation>
        <location evidence="8">Cell membrane</location>
        <topology evidence="8">Multi-pass membrane protein</topology>
    </subcellularLocation>
</comment>
<feature type="transmembrane region" description="Helical" evidence="8">
    <location>
        <begin position="241"/>
        <end position="261"/>
    </location>
</feature>
<evidence type="ECO:0000313" key="10">
    <source>
        <dbReference type="EMBL" id="SJZ84963.1"/>
    </source>
</evidence>
<evidence type="ECO:0000256" key="8">
    <source>
        <dbReference type="RuleBase" id="RU363032"/>
    </source>
</evidence>
<dbReference type="GO" id="GO:0006865">
    <property type="term" value="P:amino acid transport"/>
    <property type="evidence" value="ECO:0007669"/>
    <property type="project" value="TreeGrafter"/>
</dbReference>
<dbReference type="CDD" id="cd06261">
    <property type="entry name" value="TM_PBP2"/>
    <property type="match status" value="1"/>
</dbReference>
<feature type="transmembrane region" description="Helical" evidence="8">
    <location>
        <begin position="136"/>
        <end position="159"/>
    </location>
</feature>
<reference evidence="11" key="1">
    <citation type="submission" date="2017-02" db="EMBL/GenBank/DDBJ databases">
        <authorList>
            <person name="Varghese N."/>
            <person name="Submissions S."/>
        </authorList>
    </citation>
    <scope>NUCLEOTIDE SEQUENCE [LARGE SCALE GENOMIC DNA]</scope>
    <source>
        <strain evidence="11">ATCC 27094</strain>
    </source>
</reference>
<evidence type="ECO:0000256" key="2">
    <source>
        <dbReference type="ARBA" id="ARBA00010072"/>
    </source>
</evidence>
<name>A0A1T4P0F3_9HYPH</name>
<dbReference type="PANTHER" id="PTHR30614:SF41">
    <property type="entry name" value="INNER MEMBRANE AMINO-ACID ABC TRANSPORTER PERMEASE PROTEIN YHDY"/>
    <property type="match status" value="1"/>
</dbReference>
<dbReference type="GO" id="GO:0022857">
    <property type="term" value="F:transmembrane transporter activity"/>
    <property type="evidence" value="ECO:0007669"/>
    <property type="project" value="InterPro"/>
</dbReference>
<organism evidence="10 11">
    <name type="scientific">Enhydrobacter aerosaccus</name>
    <dbReference type="NCBI Taxonomy" id="225324"/>
    <lineage>
        <taxon>Bacteria</taxon>
        <taxon>Pseudomonadati</taxon>
        <taxon>Pseudomonadota</taxon>
        <taxon>Alphaproteobacteria</taxon>
        <taxon>Hyphomicrobiales</taxon>
        <taxon>Enhydrobacter</taxon>
    </lineage>
</organism>
<feature type="transmembrane region" description="Helical" evidence="8">
    <location>
        <begin position="345"/>
        <end position="363"/>
    </location>
</feature>
<evidence type="ECO:0000256" key="1">
    <source>
        <dbReference type="ARBA" id="ARBA00004429"/>
    </source>
</evidence>
<feature type="transmembrane region" description="Helical" evidence="8">
    <location>
        <begin position="171"/>
        <end position="192"/>
    </location>
</feature>
<evidence type="ECO:0000256" key="4">
    <source>
        <dbReference type="ARBA" id="ARBA00022475"/>
    </source>
</evidence>
<accession>A0A1T4P0F3</accession>
<dbReference type="Pfam" id="PF00528">
    <property type="entry name" value="BPD_transp_1"/>
    <property type="match status" value="1"/>
</dbReference>
<dbReference type="InterPro" id="IPR010065">
    <property type="entry name" value="AA_ABC_transptr_permease_3TM"/>
</dbReference>
<keyword evidence="4" id="KW-1003">Cell membrane</keyword>
<protein>
    <submittedName>
        <fullName evidence="10">General L-amino acid transport system permease protein</fullName>
    </submittedName>
</protein>
<dbReference type="STRING" id="225324.SAMN02745126_02550"/>
<dbReference type="PANTHER" id="PTHR30614">
    <property type="entry name" value="MEMBRANE COMPONENT OF AMINO ACID ABC TRANSPORTER"/>
    <property type="match status" value="1"/>
</dbReference>
<dbReference type="Proteomes" id="UP000190092">
    <property type="component" value="Unassembled WGS sequence"/>
</dbReference>
<dbReference type="RefSeq" id="WP_139373860.1">
    <property type="nucleotide sequence ID" value="NZ_FUWJ01000002.1"/>
</dbReference>